<dbReference type="InterPro" id="IPR015943">
    <property type="entry name" value="WD40/YVTN_repeat-like_dom_sf"/>
</dbReference>
<dbReference type="Gene3D" id="2.130.10.10">
    <property type="entry name" value="YVTN repeat-like/Quinoprotein amine dehydrogenase"/>
    <property type="match status" value="2"/>
</dbReference>
<dbReference type="PANTHER" id="PTHR47199">
    <property type="entry name" value="PHOTOSYSTEM II STABILITY/ASSEMBLY FACTOR HCF136, CHLOROPLASTIC"/>
    <property type="match status" value="1"/>
</dbReference>
<dbReference type="SUPFAM" id="SSF110296">
    <property type="entry name" value="Oligoxyloglucan reducing end-specific cellobiohydrolase"/>
    <property type="match status" value="1"/>
</dbReference>
<name>A0A1I7JRR7_9BACL</name>
<keyword evidence="2" id="KW-0604">Photosystem II</keyword>
<dbReference type="GO" id="GO:0015979">
    <property type="term" value="P:photosynthesis"/>
    <property type="evidence" value="ECO:0007669"/>
    <property type="project" value="UniProtKB-KW"/>
</dbReference>
<dbReference type="Pfam" id="PF14870">
    <property type="entry name" value="PSII_BNR"/>
    <property type="match status" value="1"/>
</dbReference>
<dbReference type="InterPro" id="IPR028203">
    <property type="entry name" value="PSII_CF48-like_dom"/>
</dbReference>
<sequence length="420" mass="45118">MRRPISQKPRRRLSMASLGVAVCAVVLAGIMTSVIQHSRINLREPAGADRSNATKNSLTTPFETNPGLQNIQMVSSQVGYGTAPVAGTLSSRVFRTTDGGHSWTDVTPSQLAKNAQNVGPAKGAIVHFLDTKHGFVVVSMMSTDAQHDNATVLHPTVFATGDGGATWTESVIPTKTTFEVPIDVEFVSPQTGFVLTKFNPQADETPTRQIYRTTDGGKHWTLVSTTQGMQDLNDDSSFNWIRFINEQIGFTSENGPSAMSSLMRTTDGGRTWSRVQLPASPSSTLKQLIPPTVFPNGVVLVAGWSTDGSPSTATLTVYRSTDFGRTFRELGSVAFTPKSTTYEGGFPDESHGWFWIGGNLVRTNDGGRTLLLVHEGAPVPVEGTSMIFVDANTGYAVGQNGLWTTHDGGASWTLIGNGHR</sequence>
<evidence type="ECO:0000256" key="1">
    <source>
        <dbReference type="ARBA" id="ARBA00022531"/>
    </source>
</evidence>
<dbReference type="CDD" id="cd15482">
    <property type="entry name" value="Sialidase_non-viral"/>
    <property type="match status" value="1"/>
</dbReference>
<dbReference type="GO" id="GO:0009523">
    <property type="term" value="C:photosystem II"/>
    <property type="evidence" value="ECO:0007669"/>
    <property type="project" value="UniProtKB-KW"/>
</dbReference>
<dbReference type="AlphaFoldDB" id="A0A1I7JRR7"/>
<dbReference type="Proteomes" id="UP000183508">
    <property type="component" value="Unassembled WGS sequence"/>
</dbReference>
<accession>A0A1I7JRR7</accession>
<proteinExistence type="predicted"/>
<evidence type="ECO:0000313" key="4">
    <source>
        <dbReference type="EMBL" id="SFU87828.1"/>
    </source>
</evidence>
<dbReference type="EMBL" id="FPBV01000011">
    <property type="protein sequence ID" value="SFU87828.1"/>
    <property type="molecule type" value="Genomic_DNA"/>
</dbReference>
<evidence type="ECO:0000256" key="2">
    <source>
        <dbReference type="ARBA" id="ARBA00023276"/>
    </source>
</evidence>
<organism evidence="4 5">
    <name type="scientific">Alicyclobacillus macrosporangiidus</name>
    <dbReference type="NCBI Taxonomy" id="392015"/>
    <lineage>
        <taxon>Bacteria</taxon>
        <taxon>Bacillati</taxon>
        <taxon>Bacillota</taxon>
        <taxon>Bacilli</taxon>
        <taxon>Bacillales</taxon>
        <taxon>Alicyclobacillaceae</taxon>
        <taxon>Alicyclobacillus</taxon>
    </lineage>
</organism>
<gene>
    <name evidence="4" type="ORF">SAMN05421543_11181</name>
</gene>
<protein>
    <submittedName>
        <fullName evidence="4">Photosynthesis system II assembly factor YCF48</fullName>
    </submittedName>
</protein>
<dbReference type="PANTHER" id="PTHR47199:SF2">
    <property type="entry name" value="PHOTOSYSTEM II STABILITY_ASSEMBLY FACTOR HCF136, CHLOROPLASTIC"/>
    <property type="match status" value="1"/>
</dbReference>
<keyword evidence="1" id="KW-0602">Photosynthesis</keyword>
<keyword evidence="5" id="KW-1185">Reference proteome</keyword>
<evidence type="ECO:0000313" key="5">
    <source>
        <dbReference type="Proteomes" id="UP000183508"/>
    </source>
</evidence>
<reference evidence="5" key="1">
    <citation type="submission" date="2016-10" db="EMBL/GenBank/DDBJ databases">
        <authorList>
            <person name="Varghese N."/>
        </authorList>
    </citation>
    <scope>NUCLEOTIDE SEQUENCE [LARGE SCALE GENOMIC DNA]</scope>
    <source>
        <strain evidence="5">DSM 17980</strain>
    </source>
</reference>
<evidence type="ECO:0000259" key="3">
    <source>
        <dbReference type="Pfam" id="PF14870"/>
    </source>
</evidence>
<feature type="domain" description="Photosynthesis system II assembly factor Ycf48/Hcf136-like" evidence="3">
    <location>
        <begin position="167"/>
        <end position="278"/>
    </location>
</feature>
<dbReference type="STRING" id="392015.SAMN05421543_11181"/>